<dbReference type="InterPro" id="IPR021295">
    <property type="entry name" value="DUF2867"/>
</dbReference>
<protein>
    <recommendedName>
        <fullName evidence="3">DUF2867 domain-containing protein</fullName>
    </recommendedName>
</protein>
<evidence type="ECO:0000313" key="2">
    <source>
        <dbReference type="Proteomes" id="UP000236752"/>
    </source>
</evidence>
<organism evidence="1 2">
    <name type="scientific">Thalassococcus halodurans</name>
    <dbReference type="NCBI Taxonomy" id="373675"/>
    <lineage>
        <taxon>Bacteria</taxon>
        <taxon>Pseudomonadati</taxon>
        <taxon>Pseudomonadota</taxon>
        <taxon>Alphaproteobacteria</taxon>
        <taxon>Rhodobacterales</taxon>
        <taxon>Roseobacteraceae</taxon>
        <taxon>Thalassococcus</taxon>
    </lineage>
</organism>
<dbReference type="Pfam" id="PF11066">
    <property type="entry name" value="DUF2867"/>
    <property type="match status" value="1"/>
</dbReference>
<dbReference type="EMBL" id="FNUZ01000005">
    <property type="protein sequence ID" value="SEG49969.1"/>
    <property type="molecule type" value="Genomic_DNA"/>
</dbReference>
<keyword evidence="2" id="KW-1185">Reference proteome</keyword>
<sequence>MDISADQGLLGPKEALDYYHTAFVDLPVVVTPLEGWNIITGAPNPLLQLAFDIRDGISAMFGVQRIAGFSGKQMTDVQVGDHLDFFLVEHSAPDMLVLTARDRHLDVMTTLTVEGARYRITSSVVTHNWFGRAYMIPVGIAHRVIVWASLRRLRKALTAQDRT</sequence>
<name>A0A1H6AML5_9RHOB</name>
<dbReference type="Proteomes" id="UP000236752">
    <property type="component" value="Unassembled WGS sequence"/>
</dbReference>
<evidence type="ECO:0008006" key="3">
    <source>
        <dbReference type="Google" id="ProtNLM"/>
    </source>
</evidence>
<evidence type="ECO:0000313" key="1">
    <source>
        <dbReference type="EMBL" id="SEG49969.1"/>
    </source>
</evidence>
<proteinExistence type="predicted"/>
<dbReference type="AlphaFoldDB" id="A0A1H6AML5"/>
<dbReference type="OrthoDB" id="7058586at2"/>
<reference evidence="1 2" key="1">
    <citation type="submission" date="2016-10" db="EMBL/GenBank/DDBJ databases">
        <authorList>
            <person name="de Groot N.N."/>
        </authorList>
    </citation>
    <scope>NUCLEOTIDE SEQUENCE [LARGE SCALE GENOMIC DNA]</scope>
    <source>
        <strain evidence="1 2">DSM 26915</strain>
    </source>
</reference>
<accession>A0A1H6AML5</accession>
<gene>
    <name evidence="1" type="ORF">SAMN04488045_3048</name>
</gene>